<name>A0A0V1KY54_9BILA</name>
<dbReference type="AlphaFoldDB" id="A0A0V1KY54"/>
<comment type="caution">
    <text evidence="1">The sequence shown here is derived from an EMBL/GenBank/DDBJ whole genome shotgun (WGS) entry which is preliminary data.</text>
</comment>
<proteinExistence type="predicted"/>
<dbReference type="OrthoDB" id="10492377at2759"/>
<accession>A0A0V1KY54</accession>
<reference evidence="1 2" key="1">
    <citation type="submission" date="2015-05" db="EMBL/GenBank/DDBJ databases">
        <title>Evolution of Trichinella species and genotypes.</title>
        <authorList>
            <person name="Korhonen P.K."/>
            <person name="Edoardo P."/>
            <person name="Giuseppe L.R."/>
            <person name="Gasser R.B."/>
        </authorList>
    </citation>
    <scope>NUCLEOTIDE SEQUENCE [LARGE SCALE GENOMIC DNA]</scope>
    <source>
        <strain evidence="1">ISS10</strain>
    </source>
</reference>
<evidence type="ECO:0000313" key="1">
    <source>
        <dbReference type="EMBL" id="KRZ51742.1"/>
    </source>
</evidence>
<sequence length="114" mass="12791">MCSTEASAKKQIQSGNCGVAGLELYLFRDASEKAHCVTIYLWIEVKDHGSIASDVQLRSSVVSRQMKDLYLQPSRRDSAIQMVILQPICMQRQISAVLEPSLIWSVCCLYQHSV</sequence>
<gene>
    <name evidence="1" type="ORF">T02_11620</name>
</gene>
<keyword evidence="2" id="KW-1185">Reference proteome</keyword>
<dbReference type="EMBL" id="JYDW01000216">
    <property type="protein sequence ID" value="KRZ51742.1"/>
    <property type="molecule type" value="Genomic_DNA"/>
</dbReference>
<organism evidence="1 2">
    <name type="scientific">Trichinella nativa</name>
    <dbReference type="NCBI Taxonomy" id="6335"/>
    <lineage>
        <taxon>Eukaryota</taxon>
        <taxon>Metazoa</taxon>
        <taxon>Ecdysozoa</taxon>
        <taxon>Nematoda</taxon>
        <taxon>Enoplea</taxon>
        <taxon>Dorylaimia</taxon>
        <taxon>Trichinellida</taxon>
        <taxon>Trichinellidae</taxon>
        <taxon>Trichinella</taxon>
    </lineage>
</organism>
<dbReference type="Proteomes" id="UP000054721">
    <property type="component" value="Unassembled WGS sequence"/>
</dbReference>
<evidence type="ECO:0000313" key="2">
    <source>
        <dbReference type="Proteomes" id="UP000054721"/>
    </source>
</evidence>
<protein>
    <submittedName>
        <fullName evidence="1">Uncharacterized protein</fullName>
    </submittedName>
</protein>